<dbReference type="Proteomes" id="UP000676079">
    <property type="component" value="Chromosome"/>
</dbReference>
<evidence type="ECO:0000256" key="3">
    <source>
        <dbReference type="ARBA" id="ARBA00022833"/>
    </source>
</evidence>
<dbReference type="RefSeq" id="WP_220560626.1">
    <property type="nucleotide sequence ID" value="NZ_CP074133.1"/>
</dbReference>
<keyword evidence="1" id="KW-0479">Metal-binding</keyword>
<dbReference type="EMBL" id="CP074133">
    <property type="protein sequence ID" value="QUX25122.1"/>
    <property type="molecule type" value="Genomic_DNA"/>
</dbReference>
<keyword evidence="7" id="KW-1185">Reference proteome</keyword>
<organism evidence="6 7">
    <name type="scientific">Nocardiopsis changdeensis</name>
    <dbReference type="NCBI Taxonomy" id="2831969"/>
    <lineage>
        <taxon>Bacteria</taxon>
        <taxon>Bacillati</taxon>
        <taxon>Actinomycetota</taxon>
        <taxon>Actinomycetes</taxon>
        <taxon>Streptosporangiales</taxon>
        <taxon>Nocardiopsidaceae</taxon>
        <taxon>Nocardiopsis</taxon>
    </lineage>
</organism>
<keyword evidence="2" id="KW-0863">Zinc-finger</keyword>
<evidence type="ECO:0000313" key="6">
    <source>
        <dbReference type="EMBL" id="QUX25122.1"/>
    </source>
</evidence>
<reference evidence="6 7" key="1">
    <citation type="submission" date="2021-05" db="EMBL/GenBank/DDBJ databases">
        <title>Direct Submission.</title>
        <authorList>
            <person name="Li K."/>
            <person name="Gao J."/>
        </authorList>
    </citation>
    <scope>NUCLEOTIDE SEQUENCE [LARGE SCALE GENOMIC DNA]</scope>
    <source>
        <strain evidence="6 7">Mg02</strain>
    </source>
</reference>
<evidence type="ECO:0000256" key="1">
    <source>
        <dbReference type="ARBA" id="ARBA00022723"/>
    </source>
</evidence>
<evidence type="ECO:0000259" key="5">
    <source>
        <dbReference type="PROSITE" id="PS50199"/>
    </source>
</evidence>
<feature type="region of interest" description="Disordered" evidence="4">
    <location>
        <begin position="52"/>
        <end position="143"/>
    </location>
</feature>
<evidence type="ECO:0000256" key="2">
    <source>
        <dbReference type="ARBA" id="ARBA00022771"/>
    </source>
</evidence>
<dbReference type="Gene3D" id="4.10.1060.10">
    <property type="entry name" value="Zinc finger, RanBP2-type"/>
    <property type="match status" value="1"/>
</dbReference>
<proteinExistence type="predicted"/>
<feature type="compositionally biased region" description="Pro residues" evidence="4">
    <location>
        <begin position="85"/>
        <end position="101"/>
    </location>
</feature>
<feature type="compositionally biased region" description="Pro residues" evidence="4">
    <location>
        <begin position="53"/>
        <end position="66"/>
    </location>
</feature>
<keyword evidence="3" id="KW-0862">Zinc</keyword>
<dbReference type="PROSITE" id="PS01358">
    <property type="entry name" value="ZF_RANBP2_1"/>
    <property type="match status" value="1"/>
</dbReference>
<accession>A0ABX8BSY3</accession>
<feature type="domain" description="RanBP2-type" evidence="5">
    <location>
        <begin position="2"/>
        <end position="31"/>
    </location>
</feature>
<protein>
    <recommendedName>
        <fullName evidence="5">RanBP2-type domain-containing protein</fullName>
    </recommendedName>
</protein>
<gene>
    <name evidence="6" type="ORF">KGD84_13200</name>
</gene>
<name>A0ABX8BSY3_9ACTN</name>
<evidence type="ECO:0000256" key="4">
    <source>
        <dbReference type="SAM" id="MobiDB-lite"/>
    </source>
</evidence>
<feature type="compositionally biased region" description="Low complexity" evidence="4">
    <location>
        <begin position="102"/>
        <end position="114"/>
    </location>
</feature>
<dbReference type="PROSITE" id="PS50199">
    <property type="entry name" value="ZF_RANBP2_2"/>
    <property type="match status" value="1"/>
</dbReference>
<sequence>MAEGDWRCGVCAAPNEAAVRACLVCDTVRTAARPAGPADLLAEPVGADAFHAPVPPPLAAQDPPPVRVVEPPGLPLRSPALGPGPAGPLPTAPAVPVPAAPVPDVSVPAEDGGASDPGGGGREPVTEPLPVVGGRSRDRPRVPPGTVRALALGALGLAAVALWWWPDGEGPDRAPSGPAAQVPCPDRVAELIPGSGDGPLVESYETSRHRIVLCADGTGDLYYFGEFLDGTGEPMVVPARRDGDGYTAQAGETRYEISGGRVAVIGGDGTELARHDLVEVDPGR</sequence>
<dbReference type="InterPro" id="IPR001876">
    <property type="entry name" value="Znf_RanBP2"/>
</dbReference>
<evidence type="ECO:0000313" key="7">
    <source>
        <dbReference type="Proteomes" id="UP000676079"/>
    </source>
</evidence>